<feature type="compositionally biased region" description="Basic and acidic residues" evidence="1">
    <location>
        <begin position="465"/>
        <end position="482"/>
    </location>
</feature>
<accession>A0AAV4VV31</accession>
<gene>
    <name evidence="3" type="primary">AVEN_100818_1</name>
    <name evidence="3" type="ORF">CDAR_464221</name>
</gene>
<sequence>MADIASMFPEMDMKEIKYANFIVSRIEKNGGSLKFQHLTGQLSQLEHDIRSTIGSGPKELMHFFKKYNDLFIVKDGVVSLQNFSDIKEVNHSPSKEKHKNVETSNSLPEYINDVSGIVIKVHPTYGFIAIKEPIKTSVYFTPTCFKNENKTVLSELGMVPGKKVCLNAKIGDQNFESKYRAVKVWVPKEVENEVLHPDGFHPKVPKTRDSGLYDANTSEGWGEIQNVFDTYGFITVENDKKNNVFFHKSKICNVENVQDLTKVLKPGDVVEYKAVRSQKKRVRWEATKVWIRKKGYQNSKKKVSSNEPINKVSKKVVKKDLNSKMITNEVGKIYPNSKGVVIKFGERESKLADADSCNFFIHKIKVEDVSWEFSDGDAVTFDGIKIKSVPGYKALLAWVGTKPDVVPLPVEDFDEFTDEDIDTPETENFSNTSDSNERFSKKPNGVCNSTSASNFSRKSYSQSRSRIDEIKRHSNSNKEDSYSRSSSTSRSSQQSELNRNAGRSPSRDSRSSYQSGYNREKQNRSRSRNSRSSYQSEYNREKQNRSRSRNSRSSCQSEYNREKQNRSRSRNSKSSYQSGHNKEKQNKSRHSKSSQQSVFKRENRSSSRNSRSSQQSGFNRENHDRPSSRSSTSSQQSGFKRENCSRSNSRNSNLNSKTRFNKNRNGSYSRNSGFNKENRNRSCSRNSRLSQQSNFKKGNLSRSSSRNSLEMDNYNGSCSLLSKSKNSSSESLNSISNVKKGLKPDYLYESWGDTPFPDEAADSVDDINLEVHDSNIQYPLNSSRNNKSSIPDSIFRNNKVKGIISDEEHSGNSTHSTPNLSQEYSEVLSDNFDTVKDENETLTNENKMNNEKLNESVTDFQDNIKKIQLEKPKSYIKRYEDLDGVVKKVYCKYAEVENDKFKKPCTFFCNDLYHNGAPVSDKFDDLNEVLSIGHIVKFSCFEIVDDSGCYFHKVTVAWKGAKPKVTEVSCEKFIAENNLNVTAREVLIDDIKENYVQGMRHLNTKSNIVPPRKFLTVESDPDDDDDDDDYDDNEEEEEDNAKNNVDEEEEEDNAKNNVDEEEEEDNAKNNVDEENTESPQSRTFSYQQDLEIISNNSAVQEYSQLKETIFSESLYPVNISHLTDNVSKMLQSFKNLQIDANLVASDLVNLVLSTMGDRKQNLPSSSTVLSDELSQEGTEALGTVQSDNLHNSQRPKMTDAFAQTIVTGKIFSESLLLHNLSEQE</sequence>
<feature type="compositionally biased region" description="Acidic residues" evidence="1">
    <location>
        <begin position="416"/>
        <end position="425"/>
    </location>
</feature>
<feature type="compositionally biased region" description="Low complexity" evidence="1">
    <location>
        <begin position="645"/>
        <end position="656"/>
    </location>
</feature>
<comment type="caution">
    <text evidence="3">The sequence shown here is derived from an EMBL/GenBank/DDBJ whole genome shotgun (WGS) entry which is preliminary data.</text>
</comment>
<dbReference type="Gene3D" id="2.40.50.140">
    <property type="entry name" value="Nucleic acid-binding proteins"/>
    <property type="match status" value="1"/>
</dbReference>
<feature type="compositionally biased region" description="Acidic residues" evidence="1">
    <location>
        <begin position="1019"/>
        <end position="1039"/>
    </location>
</feature>
<dbReference type="InterPro" id="IPR002059">
    <property type="entry name" value="CSP_DNA-bd"/>
</dbReference>
<dbReference type="InterPro" id="IPR012340">
    <property type="entry name" value="NA-bd_OB-fold"/>
</dbReference>
<feature type="region of interest" description="Disordered" evidence="1">
    <location>
        <begin position="1011"/>
        <end position="1083"/>
    </location>
</feature>
<dbReference type="Pfam" id="PF00313">
    <property type="entry name" value="CSD"/>
    <property type="match status" value="1"/>
</dbReference>
<dbReference type="SUPFAM" id="SSF50249">
    <property type="entry name" value="Nucleic acid-binding proteins"/>
    <property type="match status" value="1"/>
</dbReference>
<dbReference type="Proteomes" id="UP001054837">
    <property type="component" value="Unassembled WGS sequence"/>
</dbReference>
<keyword evidence="4" id="KW-1185">Reference proteome</keyword>
<protein>
    <recommendedName>
        <fullName evidence="2">CSD domain-containing protein</fullName>
    </recommendedName>
</protein>
<feature type="compositionally biased region" description="Low complexity" evidence="1">
    <location>
        <begin position="628"/>
        <end position="637"/>
    </location>
</feature>
<dbReference type="EMBL" id="BPLQ01013634">
    <property type="protein sequence ID" value="GIY73715.1"/>
    <property type="molecule type" value="Genomic_DNA"/>
</dbReference>
<feature type="compositionally biased region" description="Low complexity" evidence="1">
    <location>
        <begin position="681"/>
        <end position="708"/>
    </location>
</feature>
<reference evidence="3 4" key="1">
    <citation type="submission" date="2021-06" db="EMBL/GenBank/DDBJ databases">
        <title>Caerostris darwini draft genome.</title>
        <authorList>
            <person name="Kono N."/>
            <person name="Arakawa K."/>
        </authorList>
    </citation>
    <scope>NUCLEOTIDE SEQUENCE [LARGE SCALE GENOMIC DNA]</scope>
</reference>
<proteinExistence type="predicted"/>
<dbReference type="PROSITE" id="PS51857">
    <property type="entry name" value="CSD_2"/>
    <property type="match status" value="1"/>
</dbReference>
<feature type="region of interest" description="Disordered" evidence="1">
    <location>
        <begin position="416"/>
        <end position="711"/>
    </location>
</feature>
<feature type="compositionally biased region" description="Polar residues" evidence="1">
    <location>
        <begin position="446"/>
        <end position="464"/>
    </location>
</feature>
<dbReference type="GO" id="GO:0003676">
    <property type="term" value="F:nucleic acid binding"/>
    <property type="evidence" value="ECO:0007669"/>
    <property type="project" value="InterPro"/>
</dbReference>
<feature type="compositionally biased region" description="Polar residues" evidence="1">
    <location>
        <begin position="663"/>
        <end position="675"/>
    </location>
</feature>
<evidence type="ECO:0000256" key="1">
    <source>
        <dbReference type="SAM" id="MobiDB-lite"/>
    </source>
</evidence>
<feature type="compositionally biased region" description="Low complexity" evidence="1">
    <location>
        <begin position="606"/>
        <end position="616"/>
    </location>
</feature>
<evidence type="ECO:0000313" key="4">
    <source>
        <dbReference type="Proteomes" id="UP001054837"/>
    </source>
</evidence>
<feature type="domain" description="CSD" evidence="2">
    <location>
        <begin position="217"/>
        <end position="291"/>
    </location>
</feature>
<dbReference type="InterPro" id="IPR056589">
    <property type="entry name" value="WH_Egal-1"/>
</dbReference>
<evidence type="ECO:0000259" key="2">
    <source>
        <dbReference type="PROSITE" id="PS51857"/>
    </source>
</evidence>
<organism evidence="3 4">
    <name type="scientific">Caerostris darwini</name>
    <dbReference type="NCBI Taxonomy" id="1538125"/>
    <lineage>
        <taxon>Eukaryota</taxon>
        <taxon>Metazoa</taxon>
        <taxon>Ecdysozoa</taxon>
        <taxon>Arthropoda</taxon>
        <taxon>Chelicerata</taxon>
        <taxon>Arachnida</taxon>
        <taxon>Araneae</taxon>
        <taxon>Araneomorphae</taxon>
        <taxon>Entelegynae</taxon>
        <taxon>Araneoidea</taxon>
        <taxon>Araneidae</taxon>
        <taxon>Caerostris</taxon>
    </lineage>
</organism>
<feature type="compositionally biased region" description="Low complexity" evidence="1">
    <location>
        <begin position="483"/>
        <end position="495"/>
    </location>
</feature>
<evidence type="ECO:0000313" key="3">
    <source>
        <dbReference type="EMBL" id="GIY73715.1"/>
    </source>
</evidence>
<dbReference type="Pfam" id="PF23713">
    <property type="entry name" value="WHD_Egal"/>
    <property type="match status" value="1"/>
</dbReference>
<name>A0AAV4VV31_9ARAC</name>
<dbReference type="AlphaFoldDB" id="A0AAV4VV31"/>